<dbReference type="UniPathway" id="UPA00529"/>
<gene>
    <name evidence="7" type="primary">betI</name>
    <name evidence="10" type="ORF">JAN5088_01985</name>
</gene>
<protein>
    <recommendedName>
        <fullName evidence="7">HTH-type transcriptional regulator BetI</fullName>
    </recommendedName>
</protein>
<dbReference type="GO" id="GO:0000976">
    <property type="term" value="F:transcription cis-regulatory region binding"/>
    <property type="evidence" value="ECO:0007669"/>
    <property type="project" value="TreeGrafter"/>
</dbReference>
<dbReference type="InterPro" id="IPR009057">
    <property type="entry name" value="Homeodomain-like_sf"/>
</dbReference>
<evidence type="ECO:0000256" key="7">
    <source>
        <dbReference type="HAMAP-Rule" id="MF_00768"/>
    </source>
</evidence>
<keyword evidence="3 7" id="KW-0805">Transcription regulation</keyword>
<keyword evidence="4 7" id="KW-0238">DNA-binding</keyword>
<evidence type="ECO:0000256" key="6">
    <source>
        <dbReference type="ARBA" id="ARBA00024936"/>
    </source>
</evidence>
<dbReference type="Proteomes" id="UP000048908">
    <property type="component" value="Unassembled WGS sequence"/>
</dbReference>
<dbReference type="PANTHER" id="PTHR30055:SF228">
    <property type="entry name" value="TRANSCRIPTIONAL REGULATOR-RELATED"/>
    <property type="match status" value="1"/>
</dbReference>
<reference evidence="10 11" key="1">
    <citation type="submission" date="2015-07" db="EMBL/GenBank/DDBJ databases">
        <authorList>
            <person name="Noorani M."/>
        </authorList>
    </citation>
    <scope>NUCLEOTIDE SEQUENCE [LARGE SCALE GENOMIC DNA]</scope>
    <source>
        <strain evidence="10 11">CECT 5088</strain>
    </source>
</reference>
<keyword evidence="11" id="KW-1185">Reference proteome</keyword>
<organism evidence="10 11">
    <name type="scientific">Jannaschia rubra</name>
    <dbReference type="NCBI Taxonomy" id="282197"/>
    <lineage>
        <taxon>Bacteria</taxon>
        <taxon>Pseudomonadati</taxon>
        <taxon>Pseudomonadota</taxon>
        <taxon>Alphaproteobacteria</taxon>
        <taxon>Rhodobacterales</taxon>
        <taxon>Roseobacteraceae</taxon>
        <taxon>Jannaschia</taxon>
    </lineage>
</organism>
<dbReference type="GO" id="GO:0003700">
    <property type="term" value="F:DNA-binding transcription factor activity"/>
    <property type="evidence" value="ECO:0007669"/>
    <property type="project" value="UniProtKB-UniRule"/>
</dbReference>
<dbReference type="SUPFAM" id="SSF46689">
    <property type="entry name" value="Homeodomain-like"/>
    <property type="match status" value="1"/>
</dbReference>
<evidence type="ECO:0000313" key="11">
    <source>
        <dbReference type="Proteomes" id="UP000048908"/>
    </source>
</evidence>
<accession>A0A0M6XT85</accession>
<keyword evidence="5 7" id="KW-0804">Transcription</keyword>
<dbReference type="EMBL" id="CXPG01000020">
    <property type="protein sequence ID" value="CTQ33204.1"/>
    <property type="molecule type" value="Genomic_DNA"/>
</dbReference>
<evidence type="ECO:0000256" key="2">
    <source>
        <dbReference type="ARBA" id="ARBA00022491"/>
    </source>
</evidence>
<dbReference type="NCBIfam" id="NF001978">
    <property type="entry name" value="PRK00767.1"/>
    <property type="match status" value="1"/>
</dbReference>
<proteinExistence type="inferred from homology"/>
<dbReference type="PANTHER" id="PTHR30055">
    <property type="entry name" value="HTH-TYPE TRANSCRIPTIONAL REGULATOR RUTR"/>
    <property type="match status" value="1"/>
</dbReference>
<dbReference type="OrthoDB" id="7618612at2"/>
<feature type="domain" description="HTH tetR-type" evidence="9">
    <location>
        <begin position="3"/>
        <end position="63"/>
    </location>
</feature>
<evidence type="ECO:0000259" key="9">
    <source>
        <dbReference type="PROSITE" id="PS50977"/>
    </source>
</evidence>
<evidence type="ECO:0000256" key="4">
    <source>
        <dbReference type="ARBA" id="ARBA00023125"/>
    </source>
</evidence>
<comment type="function">
    <text evidence="6">Repressor involved in the biosynthesis of the osmoprotectant glycine betaine. It represses transcription of the choline transporter BetT and the genes of BetAB involved in the synthesis of glycine betaine.</text>
</comment>
<dbReference type="STRING" id="282197.SAMN04488517_10233"/>
<evidence type="ECO:0000256" key="5">
    <source>
        <dbReference type="ARBA" id="ARBA00023163"/>
    </source>
</evidence>
<dbReference type="InterPro" id="IPR050109">
    <property type="entry name" value="HTH-type_TetR-like_transc_reg"/>
</dbReference>
<dbReference type="InterPro" id="IPR039538">
    <property type="entry name" value="BetI_C"/>
</dbReference>
<dbReference type="HAMAP" id="MF_00768">
    <property type="entry name" value="HTH_type_BetI"/>
    <property type="match status" value="1"/>
</dbReference>
<evidence type="ECO:0000313" key="10">
    <source>
        <dbReference type="EMBL" id="CTQ33204.1"/>
    </source>
</evidence>
<dbReference type="AlphaFoldDB" id="A0A0M6XT85"/>
<dbReference type="InterPro" id="IPR017757">
    <property type="entry name" value="Tscrpt_rep_BetI"/>
</dbReference>
<dbReference type="GO" id="GO:0045892">
    <property type="term" value="P:negative regulation of DNA-templated transcription"/>
    <property type="evidence" value="ECO:0007669"/>
    <property type="project" value="UniProtKB-UniRule"/>
</dbReference>
<comment type="function">
    <text evidence="7">Repressor involved in choline regulation of the bet genes.</text>
</comment>
<dbReference type="NCBIfam" id="TIGR03384">
    <property type="entry name" value="betaine_BetI"/>
    <property type="match status" value="1"/>
</dbReference>
<dbReference type="Pfam" id="PF00440">
    <property type="entry name" value="TetR_N"/>
    <property type="match status" value="1"/>
</dbReference>
<dbReference type="InterPro" id="IPR036271">
    <property type="entry name" value="Tet_transcr_reg_TetR-rel_C_sf"/>
</dbReference>
<dbReference type="RefSeq" id="WP_055682641.1">
    <property type="nucleotide sequence ID" value="NZ_FOOS01000002.1"/>
</dbReference>
<dbReference type="Pfam" id="PF13977">
    <property type="entry name" value="TetR_C_6"/>
    <property type="match status" value="1"/>
</dbReference>
<evidence type="ECO:0000256" key="3">
    <source>
        <dbReference type="ARBA" id="ARBA00023015"/>
    </source>
</evidence>
<dbReference type="SUPFAM" id="SSF48498">
    <property type="entry name" value="Tetracyclin repressor-like, C-terminal domain"/>
    <property type="match status" value="1"/>
</dbReference>
<name>A0A0M6XT85_9RHOB</name>
<keyword evidence="2 7" id="KW-0678">Repressor</keyword>
<feature type="DNA-binding region" description="H-T-H motif" evidence="7 8">
    <location>
        <begin position="26"/>
        <end position="45"/>
    </location>
</feature>
<dbReference type="GO" id="GO:0019285">
    <property type="term" value="P:glycine betaine biosynthetic process from choline"/>
    <property type="evidence" value="ECO:0007669"/>
    <property type="project" value="UniProtKB-UniRule"/>
</dbReference>
<dbReference type="PROSITE" id="PS50977">
    <property type="entry name" value="HTH_TETR_2"/>
    <property type="match status" value="1"/>
</dbReference>
<sequence>MEPRRRDDLVRAAIAEIAACGTADVTVARIARRAGMSPALAHHYFGSKDRMLLAAMRHVLSVYGTAVRDALHQAPTPRARLEAIVRCSFAPANFRDEVVAAWLNFYVQAQRSPDTRRLLQVYHARLRSNLIHALRPLTPDPALLAEGIGAMLDGLYVRQALRADGMTSEASTALVLGYIDRGLGA</sequence>
<evidence type="ECO:0000256" key="1">
    <source>
        <dbReference type="ARBA" id="ARBA00004719"/>
    </source>
</evidence>
<dbReference type="Gene3D" id="1.10.357.10">
    <property type="entry name" value="Tetracycline Repressor, domain 2"/>
    <property type="match status" value="1"/>
</dbReference>
<comment type="pathway">
    <text evidence="1 7">Amine and polyamine biosynthesis; betaine biosynthesis via choline pathway [regulation].</text>
</comment>
<dbReference type="InterPro" id="IPR001647">
    <property type="entry name" value="HTH_TetR"/>
</dbReference>
<evidence type="ECO:0000256" key="8">
    <source>
        <dbReference type="PROSITE-ProRule" id="PRU00335"/>
    </source>
</evidence>